<dbReference type="OrthoDB" id="6206554at2"/>
<feature type="domain" description="VWFA" evidence="2">
    <location>
        <begin position="85"/>
        <end position="288"/>
    </location>
</feature>
<dbReference type="CDD" id="cd00198">
    <property type="entry name" value="vWFA"/>
    <property type="match status" value="1"/>
</dbReference>
<dbReference type="PATRIC" id="fig|1286106.3.peg.2020"/>
<evidence type="ECO:0000313" key="4">
    <source>
        <dbReference type="Proteomes" id="UP000012019"/>
    </source>
</evidence>
<keyword evidence="4" id="KW-1185">Reference proteome</keyword>
<keyword evidence="1" id="KW-1133">Transmembrane helix</keyword>
<keyword evidence="1" id="KW-0812">Transmembrane</keyword>
<feature type="transmembrane region" description="Helical" evidence="1">
    <location>
        <begin position="50"/>
        <end position="72"/>
    </location>
</feature>
<evidence type="ECO:0000313" key="3">
    <source>
        <dbReference type="EMBL" id="EMR12452.1"/>
    </source>
</evidence>
<dbReference type="STRING" id="1286106.MPL1_10102"/>
<keyword evidence="1" id="KW-0472">Membrane</keyword>
<feature type="transmembrane region" description="Helical" evidence="1">
    <location>
        <begin position="310"/>
        <end position="331"/>
    </location>
</feature>
<dbReference type="InterPro" id="IPR036465">
    <property type="entry name" value="vWFA_dom_sf"/>
</dbReference>
<dbReference type="Pfam" id="PF13519">
    <property type="entry name" value="VWA_2"/>
    <property type="match status" value="1"/>
</dbReference>
<dbReference type="Gene3D" id="3.40.50.410">
    <property type="entry name" value="von Willebrand factor, type A domain"/>
    <property type="match status" value="1"/>
</dbReference>
<feature type="transmembrane region" description="Helical" evidence="1">
    <location>
        <begin position="12"/>
        <end position="29"/>
    </location>
</feature>
<organism evidence="3 4">
    <name type="scientific">Methylophaga lonarensis MPL</name>
    <dbReference type="NCBI Taxonomy" id="1286106"/>
    <lineage>
        <taxon>Bacteria</taxon>
        <taxon>Pseudomonadati</taxon>
        <taxon>Pseudomonadota</taxon>
        <taxon>Gammaproteobacteria</taxon>
        <taxon>Thiotrichales</taxon>
        <taxon>Piscirickettsiaceae</taxon>
        <taxon>Methylophaga</taxon>
    </lineage>
</organism>
<dbReference type="Proteomes" id="UP000012019">
    <property type="component" value="Unassembled WGS sequence"/>
</dbReference>
<gene>
    <name evidence="3" type="ORF">MPL1_10102</name>
</gene>
<protein>
    <submittedName>
        <fullName evidence="3">MxaC</fullName>
    </submittedName>
</protein>
<dbReference type="eggNOG" id="COG2304">
    <property type="taxonomic scope" value="Bacteria"/>
</dbReference>
<name>M7NYZ5_9GAMM</name>
<dbReference type="SMART" id="SM00327">
    <property type="entry name" value="VWA"/>
    <property type="match status" value="1"/>
</dbReference>
<reference evidence="3 4" key="1">
    <citation type="journal article" date="2013" name="Genome Announc.">
        <title>Draft Genome Sequence of Methylophaga lonarensis MPLT, a Haloalkaliphilic (Non-Methane-Utilizing) Methylotroph.</title>
        <authorList>
            <person name="Shetty S.A."/>
            <person name="Marathe N.P."/>
            <person name="Munot H."/>
            <person name="Antony C.P."/>
            <person name="Dhotre D.P."/>
            <person name="Murrell J.C."/>
            <person name="Shouche Y.S."/>
        </authorList>
    </citation>
    <scope>NUCLEOTIDE SEQUENCE [LARGE SCALE GENOMIC DNA]</scope>
    <source>
        <strain evidence="3 4">MPL</strain>
    </source>
</reference>
<dbReference type="AlphaFoldDB" id="M7NYZ5"/>
<comment type="caution">
    <text evidence="3">The sequence shown here is derived from an EMBL/GenBank/DDBJ whole genome shotgun (WGS) entry which is preliminary data.</text>
</comment>
<dbReference type="InterPro" id="IPR002035">
    <property type="entry name" value="VWF_A"/>
</dbReference>
<evidence type="ECO:0000259" key="2">
    <source>
        <dbReference type="PROSITE" id="PS50234"/>
    </source>
</evidence>
<accession>M7NYZ5</accession>
<dbReference type="SUPFAM" id="SSF53300">
    <property type="entry name" value="vWA-like"/>
    <property type="match status" value="1"/>
</dbReference>
<proteinExistence type="predicted"/>
<dbReference type="RefSeq" id="WP_009726990.1">
    <property type="nucleotide sequence ID" value="NZ_APHR01000055.1"/>
</dbReference>
<dbReference type="PROSITE" id="PS50234">
    <property type="entry name" value="VWFA"/>
    <property type="match status" value="1"/>
</dbReference>
<dbReference type="EMBL" id="APHR01000055">
    <property type="protein sequence ID" value="EMR12452.1"/>
    <property type="molecule type" value="Genomic_DNA"/>
</dbReference>
<sequence>MSLTAFGWTTPYLLLLLPLALLPWLNHNLDKKVAWVRLVPVDPLSKAISFLLRLLASLTIAGLIVALAGPFLPEQLVDRYGQGAEVAILVDRSRSMDDPFAVVHQPAMRSPHGDDSRRRVSKDYLTEFVNRRPDDRFGYVFFSANSQELLPLTYSREAILATIEAGAMGRGLSDTNIVNALIEAAEMFEREVYRGSRIVLLISDGGAVISEEEQAYITELYRQNNLTLYWIFLRPMMAMTLEPSEDDNLLWVDTVERRLHEFFKGLGVPYRAFEAGSMEDFANAIDEIDRQQYQTLVVQDILPRQPRADLFLWLAMLALLLLSASQLYTLWGVRKAHE</sequence>
<evidence type="ECO:0000256" key="1">
    <source>
        <dbReference type="SAM" id="Phobius"/>
    </source>
</evidence>